<keyword evidence="11" id="KW-0378">Hydrolase</keyword>
<organism evidence="11 12">
    <name type="scientific">Saccharospirillum salsuginis</name>
    <dbReference type="NCBI Taxonomy" id="418750"/>
    <lineage>
        <taxon>Bacteria</taxon>
        <taxon>Pseudomonadati</taxon>
        <taxon>Pseudomonadota</taxon>
        <taxon>Gammaproteobacteria</taxon>
        <taxon>Oceanospirillales</taxon>
        <taxon>Saccharospirillaceae</taxon>
        <taxon>Saccharospirillum</taxon>
    </lineage>
</organism>
<keyword evidence="3" id="KW-0489">Methyltransferase</keyword>
<keyword evidence="11" id="KW-0255">Endonuclease</keyword>
<evidence type="ECO:0000256" key="5">
    <source>
        <dbReference type="ARBA" id="ARBA00022691"/>
    </source>
</evidence>
<evidence type="ECO:0000259" key="10">
    <source>
        <dbReference type="Pfam" id="PF12161"/>
    </source>
</evidence>
<sequence length="699" mass="79302">MNKEQLKQLEDDLWAAADNLRANSDLKASEYSTPVLGLIFLKFADINYRRHEEAILKEYQKLKGTRREKSLNEIAVAKCGFYLPDHARYSHLLNLPESQDIAKAIEKAMEAIEEYKPELQGSLPKDEYYRLTRTQETKLLPFDLLRQFDNIPDDATGDVFGQIYEYFLGKFALSEGQGGGEFFTPRSVVRLMVEIIEPHGGTVFDPACGSGGMFVQSAQFIEKHKKEYEAQGEDTSVFVSGQEKSSETVKLARMNLAVNGLRGQILQGISYYDDHFDSFGNFDYVLANPPFNVDEVSLSGVEKDPRFNTYGIPRKKTKAKKSEQGKETVPNANYLWINLFATSLREPDNKHPGGRAALVMANSASDARHSEADIRQTLIENNLIYGMLTLPSNMFYTVTLPATLWFFDKGKTDDRILFIDARNIFTPIDRAHREFSEEQIQNIAMISRLHKGRSDEFVALVDRYFEQGMARLAENQKQVEPVAEQLLAVLDDKAGEQAVTSLVDTWKGLAPLQKAWAAYQKKHTAKATADKKNRAQHELRATFDPFFNALHDSLKQIDKAVRRHEKNLAEAAKQAGKRQSSDRATKQLKTALEELHKEVKNAESSFGHIHWLQERFPEAKYEDVTGLCKLADLEEVKEQDYSLNPGRYVGVVIEEDGKTEEEFLDDILELNKRLTNLTSEATKLSKVINSNISKVWEGS</sequence>
<feature type="domain" description="DNA methylase adenine-specific" evidence="9">
    <location>
        <begin position="157"/>
        <end position="452"/>
    </location>
</feature>
<keyword evidence="4" id="KW-0808">Transferase</keyword>
<evidence type="ECO:0000313" key="11">
    <source>
        <dbReference type="EMBL" id="GGX52712.1"/>
    </source>
</evidence>
<feature type="domain" description="DNA methylase adenine-specific" evidence="9">
    <location>
        <begin position="595"/>
        <end position="653"/>
    </location>
</feature>
<reference evidence="11" key="1">
    <citation type="journal article" date="2014" name="Int. J. Syst. Evol. Microbiol.">
        <title>Complete genome sequence of Corynebacterium casei LMG S-19264T (=DSM 44701T), isolated from a smear-ripened cheese.</title>
        <authorList>
            <consortium name="US DOE Joint Genome Institute (JGI-PGF)"/>
            <person name="Walter F."/>
            <person name="Albersmeier A."/>
            <person name="Kalinowski J."/>
            <person name="Ruckert C."/>
        </authorList>
    </citation>
    <scope>NUCLEOTIDE SEQUENCE</scope>
    <source>
        <strain evidence="11">KCTC 22169</strain>
    </source>
</reference>
<reference evidence="11" key="2">
    <citation type="submission" date="2020-09" db="EMBL/GenBank/DDBJ databases">
        <authorList>
            <person name="Sun Q."/>
            <person name="Kim S."/>
        </authorList>
    </citation>
    <scope>NUCLEOTIDE SEQUENCE</scope>
    <source>
        <strain evidence="11">KCTC 22169</strain>
    </source>
</reference>
<dbReference type="EC" id="2.1.1.72" evidence="2"/>
<dbReference type="Gene3D" id="1.20.1260.30">
    <property type="match status" value="1"/>
</dbReference>
<evidence type="ECO:0000256" key="2">
    <source>
        <dbReference type="ARBA" id="ARBA00011900"/>
    </source>
</evidence>
<dbReference type="GO" id="GO:0008170">
    <property type="term" value="F:N-methyltransferase activity"/>
    <property type="evidence" value="ECO:0007669"/>
    <property type="project" value="InterPro"/>
</dbReference>
<dbReference type="EMBL" id="BMXR01000004">
    <property type="protein sequence ID" value="GGX52712.1"/>
    <property type="molecule type" value="Genomic_DNA"/>
</dbReference>
<dbReference type="InterPro" id="IPR038333">
    <property type="entry name" value="T1MK-like_N_sf"/>
</dbReference>
<dbReference type="Proteomes" id="UP000626148">
    <property type="component" value="Unassembled WGS sequence"/>
</dbReference>
<dbReference type="InterPro" id="IPR022749">
    <property type="entry name" value="D12N6_MeTrfase_N"/>
</dbReference>
<dbReference type="Gene3D" id="3.40.50.150">
    <property type="entry name" value="Vaccinia Virus protein VP39"/>
    <property type="match status" value="1"/>
</dbReference>
<dbReference type="InterPro" id="IPR003356">
    <property type="entry name" value="DNA_methylase_A-5"/>
</dbReference>
<evidence type="ECO:0000256" key="8">
    <source>
        <dbReference type="SAM" id="Coils"/>
    </source>
</evidence>
<dbReference type="AlphaFoldDB" id="A0A918K6Z8"/>
<evidence type="ECO:0000256" key="6">
    <source>
        <dbReference type="ARBA" id="ARBA00022747"/>
    </source>
</evidence>
<dbReference type="SUPFAM" id="SSF53335">
    <property type="entry name" value="S-adenosyl-L-methionine-dependent methyltransferases"/>
    <property type="match status" value="1"/>
</dbReference>
<dbReference type="Pfam" id="PF12161">
    <property type="entry name" value="HsdM_N"/>
    <property type="match status" value="1"/>
</dbReference>
<dbReference type="PANTHER" id="PTHR42998:SF1">
    <property type="entry name" value="TYPE I RESTRICTION ENZYME HINDI METHYLASE SUBUNIT"/>
    <property type="match status" value="1"/>
</dbReference>
<evidence type="ECO:0000259" key="9">
    <source>
        <dbReference type="Pfam" id="PF02384"/>
    </source>
</evidence>
<accession>A0A918K6Z8</accession>
<gene>
    <name evidence="11" type="ORF">GCM10007392_20140</name>
</gene>
<feature type="coiled-coil region" evidence="8">
    <location>
        <begin position="660"/>
        <end position="687"/>
    </location>
</feature>
<proteinExistence type="inferred from homology"/>
<evidence type="ECO:0000256" key="3">
    <source>
        <dbReference type="ARBA" id="ARBA00022603"/>
    </source>
</evidence>
<dbReference type="RefSeq" id="WP_189608404.1">
    <property type="nucleotide sequence ID" value="NZ_BMXR01000004.1"/>
</dbReference>
<keyword evidence="5" id="KW-0949">S-adenosyl-L-methionine</keyword>
<dbReference type="InterPro" id="IPR029063">
    <property type="entry name" value="SAM-dependent_MTases_sf"/>
</dbReference>
<evidence type="ECO:0000256" key="7">
    <source>
        <dbReference type="ARBA" id="ARBA00047942"/>
    </source>
</evidence>
<dbReference type="GO" id="GO:0004519">
    <property type="term" value="F:endonuclease activity"/>
    <property type="evidence" value="ECO:0007669"/>
    <property type="project" value="UniProtKB-KW"/>
</dbReference>
<dbReference type="PRINTS" id="PR00507">
    <property type="entry name" value="N12N6MTFRASE"/>
</dbReference>
<keyword evidence="12" id="KW-1185">Reference proteome</keyword>
<dbReference type="GO" id="GO:0032259">
    <property type="term" value="P:methylation"/>
    <property type="evidence" value="ECO:0007669"/>
    <property type="project" value="UniProtKB-KW"/>
</dbReference>
<dbReference type="GO" id="GO:0009007">
    <property type="term" value="F:site-specific DNA-methyltransferase (adenine-specific) activity"/>
    <property type="evidence" value="ECO:0007669"/>
    <property type="project" value="UniProtKB-EC"/>
</dbReference>
<dbReference type="Pfam" id="PF02384">
    <property type="entry name" value="N6_Mtase"/>
    <property type="match status" value="2"/>
</dbReference>
<dbReference type="CDD" id="cd02440">
    <property type="entry name" value="AdoMet_MTases"/>
    <property type="match status" value="1"/>
</dbReference>
<comment type="caution">
    <text evidence="11">The sequence shown here is derived from an EMBL/GenBank/DDBJ whole genome shotgun (WGS) entry which is preliminary data.</text>
</comment>
<keyword evidence="11" id="KW-0540">Nuclease</keyword>
<feature type="domain" description="N6 adenine-specific DNA methyltransferase N-terminal" evidence="10">
    <location>
        <begin position="9"/>
        <end position="136"/>
    </location>
</feature>
<name>A0A918K6Z8_9GAMM</name>
<feature type="coiled-coil region" evidence="8">
    <location>
        <begin position="554"/>
        <end position="605"/>
    </location>
</feature>
<dbReference type="GO" id="GO:0003677">
    <property type="term" value="F:DNA binding"/>
    <property type="evidence" value="ECO:0007669"/>
    <property type="project" value="InterPro"/>
</dbReference>
<dbReference type="InterPro" id="IPR052916">
    <property type="entry name" value="Type-I_RE_MTase_Subunit"/>
</dbReference>
<keyword evidence="6" id="KW-0680">Restriction system</keyword>
<comment type="catalytic activity">
    <reaction evidence="7">
        <text>a 2'-deoxyadenosine in DNA + S-adenosyl-L-methionine = an N(6)-methyl-2'-deoxyadenosine in DNA + S-adenosyl-L-homocysteine + H(+)</text>
        <dbReference type="Rhea" id="RHEA:15197"/>
        <dbReference type="Rhea" id="RHEA-COMP:12418"/>
        <dbReference type="Rhea" id="RHEA-COMP:12419"/>
        <dbReference type="ChEBI" id="CHEBI:15378"/>
        <dbReference type="ChEBI" id="CHEBI:57856"/>
        <dbReference type="ChEBI" id="CHEBI:59789"/>
        <dbReference type="ChEBI" id="CHEBI:90615"/>
        <dbReference type="ChEBI" id="CHEBI:90616"/>
        <dbReference type="EC" id="2.1.1.72"/>
    </reaction>
</comment>
<dbReference type="PANTHER" id="PTHR42998">
    <property type="entry name" value="TYPE I RESTRICTION ENZYME HINDVIIP M PROTEIN-RELATED"/>
    <property type="match status" value="1"/>
</dbReference>
<evidence type="ECO:0000313" key="12">
    <source>
        <dbReference type="Proteomes" id="UP000626148"/>
    </source>
</evidence>
<dbReference type="GO" id="GO:0009307">
    <property type="term" value="P:DNA restriction-modification system"/>
    <property type="evidence" value="ECO:0007669"/>
    <property type="project" value="UniProtKB-KW"/>
</dbReference>
<evidence type="ECO:0000256" key="4">
    <source>
        <dbReference type="ARBA" id="ARBA00022679"/>
    </source>
</evidence>
<comment type="similarity">
    <text evidence="1">Belongs to the N(4)/N(6)-methyltransferase family.</text>
</comment>
<keyword evidence="8" id="KW-0175">Coiled coil</keyword>
<protein>
    <recommendedName>
        <fullName evidence="2">site-specific DNA-methyltransferase (adenine-specific)</fullName>
        <ecNumber evidence="2">2.1.1.72</ecNumber>
    </recommendedName>
</protein>
<evidence type="ECO:0000256" key="1">
    <source>
        <dbReference type="ARBA" id="ARBA00006594"/>
    </source>
</evidence>